<name>A0A084W7K7_ANOSI</name>
<feature type="compositionally biased region" description="Basic and acidic residues" evidence="1">
    <location>
        <begin position="1"/>
        <end position="15"/>
    </location>
</feature>
<feature type="compositionally biased region" description="Low complexity" evidence="1">
    <location>
        <begin position="19"/>
        <end position="28"/>
    </location>
</feature>
<feature type="region of interest" description="Disordered" evidence="1">
    <location>
        <begin position="1"/>
        <end position="55"/>
    </location>
</feature>
<dbReference type="EMBL" id="ATLV01021261">
    <property type="status" value="NOT_ANNOTATED_CDS"/>
    <property type="molecule type" value="Genomic_DNA"/>
</dbReference>
<dbReference type="STRING" id="74873.A0A084W7K7"/>
<dbReference type="Proteomes" id="UP000030765">
    <property type="component" value="Unassembled WGS sequence"/>
</dbReference>
<dbReference type="GO" id="GO:0005667">
    <property type="term" value="C:transcription regulator complex"/>
    <property type="evidence" value="ECO:0007669"/>
    <property type="project" value="TreeGrafter"/>
</dbReference>
<reference evidence="4" key="2">
    <citation type="submission" date="2020-05" db="UniProtKB">
        <authorList>
            <consortium name="EnsemblMetazoa"/>
        </authorList>
    </citation>
    <scope>IDENTIFICATION</scope>
</reference>
<dbReference type="PANTHER" id="PTHR15690:SF0">
    <property type="entry name" value="NUCLEAR RECEPTOR COACTIVATOR 6"/>
    <property type="match status" value="1"/>
</dbReference>
<evidence type="ECO:0000313" key="5">
    <source>
        <dbReference type="Proteomes" id="UP000030765"/>
    </source>
</evidence>
<gene>
    <name evidence="3" type="ORF">ZHAS_00014205</name>
</gene>
<dbReference type="InterPro" id="IPR032715">
    <property type="entry name" value="NCOA6_TRADD-N"/>
</dbReference>
<protein>
    <submittedName>
        <fullName evidence="3">AGAP007771-PA-like protein</fullName>
    </submittedName>
</protein>
<dbReference type="InterPro" id="IPR026638">
    <property type="entry name" value="NCOA6"/>
</dbReference>
<evidence type="ECO:0000313" key="4">
    <source>
        <dbReference type="EnsemblMetazoa" id="ASIC014205-PA"/>
    </source>
</evidence>
<organism evidence="3">
    <name type="scientific">Anopheles sinensis</name>
    <name type="common">Mosquito</name>
    <dbReference type="NCBI Taxonomy" id="74873"/>
    <lineage>
        <taxon>Eukaryota</taxon>
        <taxon>Metazoa</taxon>
        <taxon>Ecdysozoa</taxon>
        <taxon>Arthropoda</taxon>
        <taxon>Hexapoda</taxon>
        <taxon>Insecta</taxon>
        <taxon>Pterygota</taxon>
        <taxon>Neoptera</taxon>
        <taxon>Endopterygota</taxon>
        <taxon>Diptera</taxon>
        <taxon>Nematocera</taxon>
        <taxon>Culicoidea</taxon>
        <taxon>Culicidae</taxon>
        <taxon>Anophelinae</taxon>
        <taxon>Anopheles</taxon>
    </lineage>
</organism>
<keyword evidence="5" id="KW-1185">Reference proteome</keyword>
<dbReference type="AlphaFoldDB" id="A0A084W7K7"/>
<dbReference type="EnsemblMetazoa" id="ASIC014205-RA">
    <property type="protein sequence ID" value="ASIC014205-PA"/>
    <property type="gene ID" value="ASIC014205"/>
</dbReference>
<dbReference type="EMBL" id="KE525315">
    <property type="protein sequence ID" value="KFB46201.1"/>
    <property type="molecule type" value="Genomic_DNA"/>
</dbReference>
<evidence type="ECO:0000313" key="3">
    <source>
        <dbReference type="EMBL" id="KFB46201.1"/>
    </source>
</evidence>
<sequence>MNDRMAADSDGDQQKRTNSSSSSSSSSSRHCGSDDNHRGKSKCVASRSDPCNSSSSTLKAVVICEGNLHDPDFPARLESLVESLATLVDEESANDGDEKQDAGRLKVDKVEPWNSVRVTLSIPKEAAIRLRRLAAEGNNALRALGILSVQLEGETVLSLRLTSQQEIVIQTATAGPSKPPLTNGPLPMDGGGGAGSGSGVFKSPNTICPMDGKVPAHVPNVVDACEYPFESMTQARVIQRRENTLALTAGGGVVTGPVVVGGGAGAVPKPSNGNFLAPANPAVQPTPPPPYQSAVGGGGGGVVKPSTAGPVVNPTQQQQLSAGAVGNNVAMSSPLLVNLLQNETSQQQTTLSPQQQQQQAQMMRGGQPILKQELLIPGSSATVGSVSVKSAGSGIIPTMVVGGGSMPLQTQQQGVALSPVQSVVCDNDPSVLGNSLKSSGTVNSSNVVVNVVPPVTLIGSI</sequence>
<dbReference type="Pfam" id="PF13820">
    <property type="entry name" value="NCOA6_TRADD-N"/>
    <property type="match status" value="1"/>
</dbReference>
<dbReference type="GO" id="GO:0035097">
    <property type="term" value="C:histone methyltransferase complex"/>
    <property type="evidence" value="ECO:0007669"/>
    <property type="project" value="TreeGrafter"/>
</dbReference>
<dbReference type="PANTHER" id="PTHR15690">
    <property type="entry name" value="NUCLEAR RECEPTOR COACTIVATOR 6"/>
    <property type="match status" value="1"/>
</dbReference>
<feature type="domain" description="Nuclear receptor coactivator 6 TRADD-N" evidence="2">
    <location>
        <begin position="61"/>
        <end position="174"/>
    </location>
</feature>
<evidence type="ECO:0000256" key="1">
    <source>
        <dbReference type="SAM" id="MobiDB-lite"/>
    </source>
</evidence>
<accession>A0A084W7K7</accession>
<dbReference type="GO" id="GO:0045944">
    <property type="term" value="P:positive regulation of transcription by RNA polymerase II"/>
    <property type="evidence" value="ECO:0007669"/>
    <property type="project" value="TreeGrafter"/>
</dbReference>
<dbReference type="GO" id="GO:0003713">
    <property type="term" value="F:transcription coactivator activity"/>
    <property type="evidence" value="ECO:0007669"/>
    <property type="project" value="InterPro"/>
</dbReference>
<evidence type="ECO:0000259" key="2">
    <source>
        <dbReference type="Pfam" id="PF13820"/>
    </source>
</evidence>
<dbReference type="VEuPathDB" id="VectorBase:ASIC014205"/>
<proteinExistence type="predicted"/>
<reference evidence="3 5" key="1">
    <citation type="journal article" date="2014" name="BMC Genomics">
        <title>Genome sequence of Anopheles sinensis provides insight into genetics basis of mosquito competence for malaria parasites.</title>
        <authorList>
            <person name="Zhou D."/>
            <person name="Zhang D."/>
            <person name="Ding G."/>
            <person name="Shi L."/>
            <person name="Hou Q."/>
            <person name="Ye Y."/>
            <person name="Xu Y."/>
            <person name="Zhou H."/>
            <person name="Xiong C."/>
            <person name="Li S."/>
            <person name="Yu J."/>
            <person name="Hong S."/>
            <person name="Yu X."/>
            <person name="Zou P."/>
            <person name="Chen C."/>
            <person name="Chang X."/>
            <person name="Wang W."/>
            <person name="Lv Y."/>
            <person name="Sun Y."/>
            <person name="Ma L."/>
            <person name="Shen B."/>
            <person name="Zhu C."/>
        </authorList>
    </citation>
    <scope>NUCLEOTIDE SEQUENCE [LARGE SCALE GENOMIC DNA]</scope>
</reference>
<dbReference type="OrthoDB" id="5967287at2759"/>